<evidence type="ECO:0000313" key="2">
    <source>
        <dbReference type="EMBL" id="GBM14997.1"/>
    </source>
</evidence>
<gene>
    <name evidence="2" type="ORF">AVEN_110069_1</name>
</gene>
<feature type="signal peptide" evidence="1">
    <location>
        <begin position="1"/>
        <end position="29"/>
    </location>
</feature>
<evidence type="ECO:0000313" key="3">
    <source>
        <dbReference type="Proteomes" id="UP000499080"/>
    </source>
</evidence>
<dbReference type="EMBL" id="BGPR01089360">
    <property type="protein sequence ID" value="GBM14997.1"/>
    <property type="molecule type" value="Genomic_DNA"/>
</dbReference>
<reference evidence="2 3" key="1">
    <citation type="journal article" date="2019" name="Sci. Rep.">
        <title>Orb-weaving spider Araneus ventricosus genome elucidates the spidroin gene catalogue.</title>
        <authorList>
            <person name="Kono N."/>
            <person name="Nakamura H."/>
            <person name="Ohtoshi R."/>
            <person name="Moran D.A.P."/>
            <person name="Shinohara A."/>
            <person name="Yoshida Y."/>
            <person name="Fujiwara M."/>
            <person name="Mori M."/>
            <person name="Tomita M."/>
            <person name="Arakawa K."/>
        </authorList>
    </citation>
    <scope>NUCLEOTIDE SEQUENCE [LARGE SCALE GENOMIC DNA]</scope>
</reference>
<proteinExistence type="predicted"/>
<accession>A0A4Y2DFU6</accession>
<dbReference type="Proteomes" id="UP000499080">
    <property type="component" value="Unassembled WGS sequence"/>
</dbReference>
<sequence length="141" mass="16232">MSGSNLRPLPCWMGQGCLWIVLNLSTVQAIRCFNREDGVLIPLDLSRVQGWHCLYLATLFASILEISVPENSQVHCVLIQAKYYATKLFHMYQIFYYSFLRPTTGSLFIIINLPEGNRPDKVYGYTRSSQHKDELQKGKKK</sequence>
<keyword evidence="3" id="KW-1185">Reference proteome</keyword>
<dbReference type="AlphaFoldDB" id="A0A4Y2DFU6"/>
<protein>
    <submittedName>
        <fullName evidence="2">Uncharacterized protein</fullName>
    </submittedName>
</protein>
<comment type="caution">
    <text evidence="2">The sequence shown here is derived from an EMBL/GenBank/DDBJ whole genome shotgun (WGS) entry which is preliminary data.</text>
</comment>
<feature type="chain" id="PRO_5021437262" evidence="1">
    <location>
        <begin position="30"/>
        <end position="141"/>
    </location>
</feature>
<organism evidence="2 3">
    <name type="scientific">Araneus ventricosus</name>
    <name type="common">Orbweaver spider</name>
    <name type="synonym">Epeira ventricosa</name>
    <dbReference type="NCBI Taxonomy" id="182803"/>
    <lineage>
        <taxon>Eukaryota</taxon>
        <taxon>Metazoa</taxon>
        <taxon>Ecdysozoa</taxon>
        <taxon>Arthropoda</taxon>
        <taxon>Chelicerata</taxon>
        <taxon>Arachnida</taxon>
        <taxon>Araneae</taxon>
        <taxon>Araneomorphae</taxon>
        <taxon>Entelegynae</taxon>
        <taxon>Araneoidea</taxon>
        <taxon>Araneidae</taxon>
        <taxon>Araneus</taxon>
    </lineage>
</organism>
<keyword evidence="1" id="KW-0732">Signal</keyword>
<name>A0A4Y2DFU6_ARAVE</name>
<evidence type="ECO:0000256" key="1">
    <source>
        <dbReference type="SAM" id="SignalP"/>
    </source>
</evidence>